<reference evidence="1 2" key="1">
    <citation type="submission" date="2016-01" db="EMBL/GenBank/DDBJ databases">
        <title>The new phylogeny of the genus Mycobacterium.</title>
        <authorList>
            <person name="Tarcisio F."/>
            <person name="Conor M."/>
            <person name="Antonella G."/>
            <person name="Elisabetta G."/>
            <person name="Giulia F.S."/>
            <person name="Sara T."/>
            <person name="Anna F."/>
            <person name="Clotilde B."/>
            <person name="Roberto B."/>
            <person name="Veronica D.S."/>
            <person name="Fabio R."/>
            <person name="Monica P."/>
            <person name="Olivier J."/>
            <person name="Enrico T."/>
            <person name="Nicola S."/>
        </authorList>
    </citation>
    <scope>NUCLEOTIDE SEQUENCE [LARGE SCALE GENOMIC DNA]</scope>
    <source>
        <strain evidence="1 2">DSM 45731</strain>
    </source>
</reference>
<dbReference type="AlphaFoldDB" id="A0A1X1UX03"/>
<keyword evidence="2" id="KW-1185">Reference proteome</keyword>
<gene>
    <name evidence="1" type="ORF">AWC06_13045</name>
</gene>
<dbReference type="Proteomes" id="UP000194000">
    <property type="component" value="Unassembled WGS sequence"/>
</dbReference>
<comment type="caution">
    <text evidence="1">The sequence shown here is derived from an EMBL/GenBank/DDBJ whole genome shotgun (WGS) entry which is preliminary data.</text>
</comment>
<accession>A0A1X1UX03</accession>
<dbReference type="STRING" id="1260918.AWC06_13045"/>
<dbReference type="EMBL" id="LQOW01000016">
    <property type="protein sequence ID" value="ORV61281.1"/>
    <property type="molecule type" value="Genomic_DNA"/>
</dbReference>
<proteinExistence type="predicted"/>
<name>A0A1X1UX03_9MYCO</name>
<protein>
    <submittedName>
        <fullName evidence="1">Uncharacterized protein</fullName>
    </submittedName>
</protein>
<dbReference type="OrthoDB" id="4735296at2"/>
<sequence>MKTATHHHAKFGEPTTLPALLRLLGVDHEPAARQWDSIMGWLEEHPASSELWVSLLANGYGLMLKQGVPAGHHAAAVSKDKSYL</sequence>
<evidence type="ECO:0000313" key="2">
    <source>
        <dbReference type="Proteomes" id="UP000194000"/>
    </source>
</evidence>
<organism evidence="1 2">
    <name type="scientific">Mycobacterium fragae</name>
    <dbReference type="NCBI Taxonomy" id="1260918"/>
    <lineage>
        <taxon>Bacteria</taxon>
        <taxon>Bacillati</taxon>
        <taxon>Actinomycetota</taxon>
        <taxon>Actinomycetes</taxon>
        <taxon>Mycobacteriales</taxon>
        <taxon>Mycobacteriaceae</taxon>
        <taxon>Mycobacterium</taxon>
    </lineage>
</organism>
<evidence type="ECO:0000313" key="1">
    <source>
        <dbReference type="EMBL" id="ORV61281.1"/>
    </source>
</evidence>
<dbReference type="RefSeq" id="WP_085196430.1">
    <property type="nucleotide sequence ID" value="NZ_JACKVI010000010.1"/>
</dbReference>